<sequence>ETRKGDEKVRNISSKSDPDKYDEILRSKIDPKTPEKQRAKRAKKDLKTGKELTPEQTDLLIRAGVITKEKFATELKKAAVANDCYQIELLEKAWELDFGELEGKDKSFGKEINGKKRPAVVINDPKSRESKVMIDQIRSIDKQKLGEKCGELTAEQLAQIEQILNKFLDLTEKALAVEAQKKKFRKVSCQVFTSIKEIWSQAKNYDLIIIDGPARASQATYEIAQKADLVIQPVGASRADLRPAVKEFHALKEAGIPTKKLLFVVNRVASEAEAKAVYNHLKQAKYQIAEPPLYERASYRTEQNRGGTITTVSYKTLSQNARQLPLLNMEKLLKKIFRETESEIEEMVAVQAFEGQRLVFPEMFFVDKRNETSHAYDVNILEE</sequence>
<dbReference type="InterPro" id="IPR027417">
    <property type="entry name" value="P-loop_NTPase"/>
</dbReference>
<evidence type="ECO:0000256" key="1">
    <source>
        <dbReference type="SAM" id="MobiDB-lite"/>
    </source>
</evidence>
<reference evidence="2 3" key="1">
    <citation type="submission" date="2021-06" db="EMBL/GenBank/DDBJ databases">
        <authorList>
            <person name="Kallberg Y."/>
            <person name="Tangrot J."/>
            <person name="Rosling A."/>
        </authorList>
    </citation>
    <scope>NUCLEOTIDE SEQUENCE [LARGE SCALE GENOMIC DNA]</scope>
    <source>
        <strain evidence="2 3">120-4 pot B 10/14</strain>
    </source>
</reference>
<evidence type="ECO:0000313" key="3">
    <source>
        <dbReference type="Proteomes" id="UP000789901"/>
    </source>
</evidence>
<feature type="non-terminal residue" evidence="2">
    <location>
        <position position="383"/>
    </location>
</feature>
<dbReference type="Pfam" id="PF02452">
    <property type="entry name" value="PemK_toxin"/>
    <property type="match status" value="1"/>
</dbReference>
<dbReference type="Proteomes" id="UP000789901">
    <property type="component" value="Unassembled WGS sequence"/>
</dbReference>
<dbReference type="InterPro" id="IPR003477">
    <property type="entry name" value="PemK-like"/>
</dbReference>
<evidence type="ECO:0000313" key="2">
    <source>
        <dbReference type="EMBL" id="CAG8829141.1"/>
    </source>
</evidence>
<dbReference type="InterPro" id="IPR011067">
    <property type="entry name" value="Plasmid_toxin/cell-grow_inhib"/>
</dbReference>
<organism evidence="2 3">
    <name type="scientific">Gigaspora margarita</name>
    <dbReference type="NCBI Taxonomy" id="4874"/>
    <lineage>
        <taxon>Eukaryota</taxon>
        <taxon>Fungi</taxon>
        <taxon>Fungi incertae sedis</taxon>
        <taxon>Mucoromycota</taxon>
        <taxon>Glomeromycotina</taxon>
        <taxon>Glomeromycetes</taxon>
        <taxon>Diversisporales</taxon>
        <taxon>Gigasporaceae</taxon>
        <taxon>Gigaspora</taxon>
    </lineage>
</organism>
<protein>
    <submittedName>
        <fullName evidence="2">45086_t:CDS:1</fullName>
    </submittedName>
</protein>
<proteinExistence type="predicted"/>
<feature type="compositionally biased region" description="Basic and acidic residues" evidence="1">
    <location>
        <begin position="1"/>
        <end position="37"/>
    </location>
</feature>
<dbReference type="SUPFAM" id="SSF50118">
    <property type="entry name" value="Cell growth inhibitor/plasmid maintenance toxic component"/>
    <property type="match status" value="1"/>
</dbReference>
<feature type="non-terminal residue" evidence="2">
    <location>
        <position position="1"/>
    </location>
</feature>
<gene>
    <name evidence="2" type="ORF">GMARGA_LOCUS29910</name>
</gene>
<dbReference type="Gene3D" id="3.40.50.300">
    <property type="entry name" value="P-loop containing nucleotide triphosphate hydrolases"/>
    <property type="match status" value="1"/>
</dbReference>
<name>A0ABN7WF81_GIGMA</name>
<accession>A0ABN7WF81</accession>
<dbReference type="SUPFAM" id="SSF52540">
    <property type="entry name" value="P-loop containing nucleoside triphosphate hydrolases"/>
    <property type="match status" value="1"/>
</dbReference>
<dbReference type="Gene3D" id="2.30.30.110">
    <property type="match status" value="1"/>
</dbReference>
<feature type="region of interest" description="Disordered" evidence="1">
    <location>
        <begin position="1"/>
        <end position="49"/>
    </location>
</feature>
<comment type="caution">
    <text evidence="2">The sequence shown here is derived from an EMBL/GenBank/DDBJ whole genome shotgun (WGS) entry which is preliminary data.</text>
</comment>
<keyword evidence="3" id="KW-1185">Reference proteome</keyword>
<dbReference type="EMBL" id="CAJVQB010041076">
    <property type="protein sequence ID" value="CAG8829141.1"/>
    <property type="molecule type" value="Genomic_DNA"/>
</dbReference>